<evidence type="ECO:0000313" key="3">
    <source>
        <dbReference type="Proteomes" id="UP001189429"/>
    </source>
</evidence>
<feature type="compositionally biased region" description="Low complexity" evidence="1">
    <location>
        <begin position="91"/>
        <end position="101"/>
    </location>
</feature>
<dbReference type="EMBL" id="CAUYUJ010008191">
    <property type="protein sequence ID" value="CAK0823123.1"/>
    <property type="molecule type" value="Genomic_DNA"/>
</dbReference>
<sequence length="115" mass="11901">MLMMTMTTSDGACKLEFGRKAAAMSGGCKDHGAATASAPLSQYLHLRETADRIQAQCFPEAERGARGRHDQCICGQARSPPRASHCEHAGPRALARAAAGNEGDDGDADGDGAGD</sequence>
<keyword evidence="3" id="KW-1185">Reference proteome</keyword>
<name>A0ABN9RV78_9DINO</name>
<accession>A0ABN9RV78</accession>
<feature type="region of interest" description="Disordered" evidence="1">
    <location>
        <begin position="76"/>
        <end position="115"/>
    </location>
</feature>
<gene>
    <name evidence="2" type="ORF">PCOR1329_LOCUS23964</name>
</gene>
<dbReference type="Proteomes" id="UP001189429">
    <property type="component" value="Unassembled WGS sequence"/>
</dbReference>
<feature type="non-terminal residue" evidence="2">
    <location>
        <position position="115"/>
    </location>
</feature>
<evidence type="ECO:0000256" key="1">
    <source>
        <dbReference type="SAM" id="MobiDB-lite"/>
    </source>
</evidence>
<proteinExistence type="predicted"/>
<comment type="caution">
    <text evidence="2">The sequence shown here is derived from an EMBL/GenBank/DDBJ whole genome shotgun (WGS) entry which is preliminary data.</text>
</comment>
<feature type="compositionally biased region" description="Acidic residues" evidence="1">
    <location>
        <begin position="102"/>
        <end position="115"/>
    </location>
</feature>
<organism evidence="2 3">
    <name type="scientific">Prorocentrum cordatum</name>
    <dbReference type="NCBI Taxonomy" id="2364126"/>
    <lineage>
        <taxon>Eukaryota</taxon>
        <taxon>Sar</taxon>
        <taxon>Alveolata</taxon>
        <taxon>Dinophyceae</taxon>
        <taxon>Prorocentrales</taxon>
        <taxon>Prorocentraceae</taxon>
        <taxon>Prorocentrum</taxon>
    </lineage>
</organism>
<protein>
    <submittedName>
        <fullName evidence="2">Uncharacterized protein</fullName>
    </submittedName>
</protein>
<reference evidence="2" key="1">
    <citation type="submission" date="2023-10" db="EMBL/GenBank/DDBJ databases">
        <authorList>
            <person name="Chen Y."/>
            <person name="Shah S."/>
            <person name="Dougan E. K."/>
            <person name="Thang M."/>
            <person name="Chan C."/>
        </authorList>
    </citation>
    <scope>NUCLEOTIDE SEQUENCE [LARGE SCALE GENOMIC DNA]</scope>
</reference>
<evidence type="ECO:0000313" key="2">
    <source>
        <dbReference type="EMBL" id="CAK0823123.1"/>
    </source>
</evidence>